<organism evidence="2 3">
    <name type="scientific">Flavobacterium caeni</name>
    <dbReference type="NCBI Taxonomy" id="490189"/>
    <lineage>
        <taxon>Bacteria</taxon>
        <taxon>Pseudomonadati</taxon>
        <taxon>Bacteroidota</taxon>
        <taxon>Flavobacteriia</taxon>
        <taxon>Flavobacteriales</taxon>
        <taxon>Flavobacteriaceae</taxon>
        <taxon>Flavobacterium</taxon>
    </lineage>
</organism>
<accession>A0A1G5AHY8</accession>
<proteinExistence type="predicted"/>
<dbReference type="Gene3D" id="3.10.620.30">
    <property type="match status" value="1"/>
</dbReference>
<reference evidence="2 3" key="1">
    <citation type="submission" date="2016-10" db="EMBL/GenBank/DDBJ databases">
        <authorList>
            <person name="de Groot N.N."/>
        </authorList>
    </citation>
    <scope>NUCLEOTIDE SEQUENCE [LARGE SCALE GENOMIC DNA]</scope>
    <source>
        <strain evidence="2 3">CGMCC 1.7031</strain>
    </source>
</reference>
<feature type="domain" description="Transglutaminase-like" evidence="1">
    <location>
        <begin position="65"/>
        <end position="161"/>
    </location>
</feature>
<evidence type="ECO:0000259" key="1">
    <source>
        <dbReference type="Pfam" id="PF01841"/>
    </source>
</evidence>
<protein>
    <submittedName>
        <fullName evidence="2">Transglutaminase-like superfamily protein</fullName>
    </submittedName>
</protein>
<sequence>MAFFSKEKIKWIFRRHPLLYYTRYLLLAKNNRADKIDHLGGYADTNTPSDIPQSYFEVNQKIEIEQDADGLDKGMAIARYLRKNVKGGRGLGYASDKTLQMMLEGNGGVCSDFSQIFNNFCLINGVRVKEWGCIDRFFDARFAHTFNEVYSEKYGKWVAMDVQHCFCFVAEGDNVPLSGIEVFKRSREGKSNTFYFFEPDYRPHSTERLKNIYNAKAIPFLIINYRNREIDSYFNRFRGKFPVFVVSAMLILLRKNFHFLFVMDNYKIKLLPKYFQDLATK</sequence>
<evidence type="ECO:0000313" key="2">
    <source>
        <dbReference type="EMBL" id="SCX77493.1"/>
    </source>
</evidence>
<dbReference type="STRING" id="490189.SAMN02927903_00004"/>
<dbReference type="Pfam" id="PF01841">
    <property type="entry name" value="Transglut_core"/>
    <property type="match status" value="1"/>
</dbReference>
<dbReference type="AlphaFoldDB" id="A0A1G5AHY8"/>
<dbReference type="OrthoDB" id="1133974at2"/>
<dbReference type="EMBL" id="FMVF01000002">
    <property type="protein sequence ID" value="SCX77493.1"/>
    <property type="molecule type" value="Genomic_DNA"/>
</dbReference>
<dbReference type="RefSeq" id="WP_091139766.1">
    <property type="nucleotide sequence ID" value="NZ_FMVF01000002.1"/>
</dbReference>
<keyword evidence="3" id="KW-1185">Reference proteome</keyword>
<dbReference type="Proteomes" id="UP000199354">
    <property type="component" value="Unassembled WGS sequence"/>
</dbReference>
<gene>
    <name evidence="2" type="ORF">SAMN02927903_00004</name>
</gene>
<evidence type="ECO:0000313" key="3">
    <source>
        <dbReference type="Proteomes" id="UP000199354"/>
    </source>
</evidence>
<dbReference type="SUPFAM" id="SSF54001">
    <property type="entry name" value="Cysteine proteinases"/>
    <property type="match status" value="1"/>
</dbReference>
<dbReference type="InterPro" id="IPR002931">
    <property type="entry name" value="Transglutaminase-like"/>
</dbReference>
<name>A0A1G5AHY8_9FLAO</name>
<dbReference type="InterPro" id="IPR038765">
    <property type="entry name" value="Papain-like_cys_pep_sf"/>
</dbReference>